<name>A0A6J6Q7H5_9ZZZZ</name>
<proteinExistence type="predicted"/>
<evidence type="ECO:0000313" key="2">
    <source>
        <dbReference type="EMBL" id="CAB4706462.1"/>
    </source>
</evidence>
<reference evidence="2" key="1">
    <citation type="submission" date="2020-05" db="EMBL/GenBank/DDBJ databases">
        <authorList>
            <person name="Chiriac C."/>
            <person name="Salcher M."/>
            <person name="Ghai R."/>
            <person name="Kavagutti S V."/>
        </authorList>
    </citation>
    <scope>NUCLEOTIDE SEQUENCE</scope>
</reference>
<accession>A0A6J6Q7H5</accession>
<organism evidence="2">
    <name type="scientific">freshwater metagenome</name>
    <dbReference type="NCBI Taxonomy" id="449393"/>
    <lineage>
        <taxon>unclassified sequences</taxon>
        <taxon>metagenomes</taxon>
        <taxon>ecological metagenomes</taxon>
    </lineage>
</organism>
<feature type="compositionally biased region" description="Polar residues" evidence="1">
    <location>
        <begin position="200"/>
        <end position="215"/>
    </location>
</feature>
<feature type="region of interest" description="Disordered" evidence="1">
    <location>
        <begin position="177"/>
        <end position="218"/>
    </location>
</feature>
<feature type="compositionally biased region" description="Low complexity" evidence="1">
    <location>
        <begin position="181"/>
        <end position="192"/>
    </location>
</feature>
<evidence type="ECO:0000256" key="1">
    <source>
        <dbReference type="SAM" id="MobiDB-lite"/>
    </source>
</evidence>
<dbReference type="EMBL" id="CAEZXZ010000102">
    <property type="protein sequence ID" value="CAB4706462.1"/>
    <property type="molecule type" value="Genomic_DNA"/>
</dbReference>
<gene>
    <name evidence="2" type="ORF">UFOPK2625_00769</name>
</gene>
<protein>
    <submittedName>
        <fullName evidence="2">Unannotated protein</fullName>
    </submittedName>
</protein>
<feature type="region of interest" description="Disordered" evidence="1">
    <location>
        <begin position="1"/>
        <end position="24"/>
    </location>
</feature>
<sequence>MGGSSRAPSLRGKNSYQAPKRARRRCTLSGHGPLVVNCSRIGVSFIKAVTLGSTAAARRTAGGSEVFRIAVIADIKSVLVTPRWSKASAWSNSKAPSVNSSSISSPAKILIFARRSHVRQGSPQASIVKVQWPISFGRMMPAQVSMPAGSRNTLEYSLPSGRCSTAASPRVSWPSRKQVARTRTASSTAAAAGRRPLSTDGLTSVMANRPTNSGGTPKIEVGSFGAAAIMG</sequence>
<dbReference type="AlphaFoldDB" id="A0A6J6Q7H5"/>